<protein>
    <submittedName>
        <fullName evidence="2">Membrane-binding protein</fullName>
    </submittedName>
</protein>
<dbReference type="AlphaFoldDB" id="A0A9X3IK51"/>
<dbReference type="PROSITE" id="PS51257">
    <property type="entry name" value="PROKAR_LIPOPROTEIN"/>
    <property type="match status" value="1"/>
</dbReference>
<proteinExistence type="predicted"/>
<dbReference type="Proteomes" id="UP001146019">
    <property type="component" value="Unassembled WGS sequence"/>
</dbReference>
<evidence type="ECO:0000256" key="1">
    <source>
        <dbReference type="SAM" id="SignalP"/>
    </source>
</evidence>
<dbReference type="Pfam" id="PF07661">
    <property type="entry name" value="MORN_2"/>
    <property type="match status" value="2"/>
</dbReference>
<dbReference type="SUPFAM" id="SSF82185">
    <property type="entry name" value="Histone H3 K4-specific methyltransferase SET7/9 N-terminal domain"/>
    <property type="match status" value="1"/>
</dbReference>
<feature type="signal peptide" evidence="1">
    <location>
        <begin position="1"/>
        <end position="21"/>
    </location>
</feature>
<gene>
    <name evidence="2" type="ORF">OSH00_19765</name>
</gene>
<evidence type="ECO:0000313" key="3">
    <source>
        <dbReference type="Proteomes" id="UP001146019"/>
    </source>
</evidence>
<keyword evidence="3" id="KW-1185">Reference proteome</keyword>
<sequence length="229" mass="26001">MKIIPLLLSSCLLSTTMIGCSQLPVTSNSVTPSPTVATHEAIIAYFAPDAGEEECACDSSILDRGYSLHPVENGYFRKLLGRDKDGRFLVQDFYQNSHKKQSDPFWIKEPLGLNSFDGKYIDGDVTGYYENGTINFKASYKDLQPIGKSENYYSNEQLGLQEEYIDDQTIIQKIWYENGKPAAELKLSPTEDYFILDSKVWDQQGQVVDDEVQSQKILEELYLQFTTDQ</sequence>
<dbReference type="RefSeq" id="WP_266131845.1">
    <property type="nucleotide sequence ID" value="NZ_JAPKMY010000018.1"/>
</dbReference>
<organism evidence="2 3">
    <name type="scientific">Acinetobacter nematophilus</name>
    <dbReference type="NCBI Taxonomy" id="2994642"/>
    <lineage>
        <taxon>Bacteria</taxon>
        <taxon>Pseudomonadati</taxon>
        <taxon>Pseudomonadota</taxon>
        <taxon>Gammaproteobacteria</taxon>
        <taxon>Moraxellales</taxon>
        <taxon>Moraxellaceae</taxon>
        <taxon>Acinetobacter</taxon>
    </lineage>
</organism>
<keyword evidence="1" id="KW-0732">Signal</keyword>
<evidence type="ECO:0000313" key="2">
    <source>
        <dbReference type="EMBL" id="MCX5469959.1"/>
    </source>
</evidence>
<comment type="caution">
    <text evidence="2">The sequence shown here is derived from an EMBL/GenBank/DDBJ whole genome shotgun (WGS) entry which is preliminary data.</text>
</comment>
<dbReference type="Gene3D" id="3.90.930.1">
    <property type="match status" value="1"/>
</dbReference>
<dbReference type="EMBL" id="JAPKMY010000018">
    <property type="protein sequence ID" value="MCX5469959.1"/>
    <property type="molecule type" value="Genomic_DNA"/>
</dbReference>
<reference evidence="2" key="1">
    <citation type="submission" date="2022-11" db="EMBL/GenBank/DDBJ databases">
        <title>Biodiversity and phylogenetic relationships of bacteria.</title>
        <authorList>
            <person name="Machado R.A.R."/>
            <person name="Bhat A."/>
            <person name="Loulou A."/>
            <person name="Kallel S."/>
        </authorList>
    </citation>
    <scope>NUCLEOTIDE SEQUENCE</scope>
    <source>
        <strain evidence="2">A-IN1</strain>
    </source>
</reference>
<accession>A0A9X3IK51</accession>
<name>A0A9X3IK51_9GAMM</name>
<dbReference type="InterPro" id="IPR011652">
    <property type="entry name" value="MORN_2"/>
</dbReference>
<feature type="chain" id="PRO_5040805839" evidence="1">
    <location>
        <begin position="22"/>
        <end position="229"/>
    </location>
</feature>